<evidence type="ECO:0000313" key="1">
    <source>
        <dbReference type="EMBL" id="KKM81183.1"/>
    </source>
</evidence>
<accession>A0A0F9KGW0</accession>
<feature type="non-terminal residue" evidence="1">
    <location>
        <position position="531"/>
    </location>
</feature>
<comment type="caution">
    <text evidence="1">The sequence shown here is derived from an EMBL/GenBank/DDBJ whole genome shotgun (WGS) entry which is preliminary data.</text>
</comment>
<dbReference type="AlphaFoldDB" id="A0A0F9KGW0"/>
<reference evidence="1" key="1">
    <citation type="journal article" date="2015" name="Nature">
        <title>Complex archaea that bridge the gap between prokaryotes and eukaryotes.</title>
        <authorList>
            <person name="Spang A."/>
            <person name="Saw J.H."/>
            <person name="Jorgensen S.L."/>
            <person name="Zaremba-Niedzwiedzka K."/>
            <person name="Martijn J."/>
            <person name="Lind A.E."/>
            <person name="van Eijk R."/>
            <person name="Schleper C."/>
            <person name="Guy L."/>
            <person name="Ettema T.J."/>
        </authorList>
    </citation>
    <scope>NUCLEOTIDE SEQUENCE</scope>
</reference>
<proteinExistence type="predicted"/>
<dbReference type="Gene3D" id="3.55.50.30">
    <property type="match status" value="1"/>
</dbReference>
<protein>
    <submittedName>
        <fullName evidence="1">Uncharacterized protein</fullName>
    </submittedName>
</protein>
<sequence>MKLYYDNSGTWTEVTAVVSYPTIRKMNNMYGSCTVILRDFEGSLYGTWYTRDFTEMKVEDDSSNIIFRGFLIAKTYFHNQLVLELAGLGIKLDWVKFQRNYILAQGKVAAIHADAELHVYNDVNEDDVDDGASEDFGWGVNQWTLGSQDTGLLIVDNTNSVTQKVWVCSADIVTNDDSHTGDFNDLLAQDEGSNMEIRESNPISDTHFIAQLEVQLDGFNIPDSVYIQQIDIRYKFGHDNLWFNQDPIDTDSSYLAQLGLYIYYDGGWQYTGRSAYTIYPYFIGSQHTDKWVSGTKTLIGTAAELAKYVTAAGGFFDHLDLKLDLTSRNLWEPRNAYHWIWADYFEVTVHYISQDISPIMEPIASNTAEGITITGFDWTATGVAVNDIFYIGQNTTQILNDISGDVGIDIAISSTLSKYIARNFKGVQCIDALDSICQLEGLEWYEDYAGNRIVVIKKADFVDNGIDLTSANYEWTWEFEDKCNQIREFHVWGRASYNIHAAAIDESVSGYASRQIIDDSILTQADAQEVA</sequence>
<organism evidence="1">
    <name type="scientific">marine sediment metagenome</name>
    <dbReference type="NCBI Taxonomy" id="412755"/>
    <lineage>
        <taxon>unclassified sequences</taxon>
        <taxon>metagenomes</taxon>
        <taxon>ecological metagenomes</taxon>
    </lineage>
</organism>
<name>A0A0F9KGW0_9ZZZZ</name>
<gene>
    <name evidence="1" type="ORF">LCGC14_1332420</name>
</gene>
<dbReference type="EMBL" id="LAZR01008064">
    <property type="protein sequence ID" value="KKM81183.1"/>
    <property type="molecule type" value="Genomic_DNA"/>
</dbReference>